<reference evidence="1 2" key="1">
    <citation type="submission" date="2018-11" db="EMBL/GenBank/DDBJ databases">
        <title>Genome sequence of Apiotrichum porosum DSM 27194.</title>
        <authorList>
            <person name="Aliyu H."/>
            <person name="Gorte O."/>
            <person name="Ochsenreither K."/>
        </authorList>
    </citation>
    <scope>NUCLEOTIDE SEQUENCE [LARGE SCALE GENOMIC DNA]</scope>
    <source>
        <strain evidence="1 2">DSM 27194</strain>
    </source>
</reference>
<gene>
    <name evidence="1" type="ORF">EHS24_004472</name>
</gene>
<sequence length="62" mass="7006">MSKNTTSDKRTPWVPYCRGSKQGQNRDLPCVFSGNIYQVCNFCNMQRGLSGYIPDSKRSARG</sequence>
<accession>A0A427Y583</accession>
<proteinExistence type="predicted"/>
<evidence type="ECO:0000313" key="2">
    <source>
        <dbReference type="Proteomes" id="UP000279236"/>
    </source>
</evidence>
<name>A0A427Y583_9TREE</name>
<dbReference type="GeneID" id="39589015"/>
<dbReference type="AlphaFoldDB" id="A0A427Y583"/>
<comment type="caution">
    <text evidence="1">The sequence shown here is derived from an EMBL/GenBank/DDBJ whole genome shotgun (WGS) entry which is preliminary data.</text>
</comment>
<evidence type="ECO:0000313" key="1">
    <source>
        <dbReference type="EMBL" id="RSH86235.1"/>
    </source>
</evidence>
<dbReference type="EMBL" id="RSCE01000002">
    <property type="protein sequence ID" value="RSH86235.1"/>
    <property type="molecule type" value="Genomic_DNA"/>
</dbReference>
<keyword evidence="2" id="KW-1185">Reference proteome</keyword>
<dbReference type="RefSeq" id="XP_028479020.1">
    <property type="nucleotide sequence ID" value="XM_028620048.1"/>
</dbReference>
<protein>
    <submittedName>
        <fullName evidence="1">Uncharacterized protein</fullName>
    </submittedName>
</protein>
<organism evidence="1 2">
    <name type="scientific">Apiotrichum porosum</name>
    <dbReference type="NCBI Taxonomy" id="105984"/>
    <lineage>
        <taxon>Eukaryota</taxon>
        <taxon>Fungi</taxon>
        <taxon>Dikarya</taxon>
        <taxon>Basidiomycota</taxon>
        <taxon>Agaricomycotina</taxon>
        <taxon>Tremellomycetes</taxon>
        <taxon>Trichosporonales</taxon>
        <taxon>Trichosporonaceae</taxon>
        <taxon>Apiotrichum</taxon>
    </lineage>
</organism>
<dbReference type="Proteomes" id="UP000279236">
    <property type="component" value="Unassembled WGS sequence"/>
</dbReference>